<dbReference type="PANTHER" id="PTHR22550:SF9">
    <property type="entry name" value="STAGE V SPORULATION PROTEIN AF"/>
    <property type="match status" value="1"/>
</dbReference>
<evidence type="ECO:0000313" key="4">
    <source>
        <dbReference type="EMBL" id="QCT06367.1"/>
    </source>
</evidence>
<dbReference type="EMBL" id="CP039381">
    <property type="protein sequence ID" value="QCT06367.1"/>
    <property type="molecule type" value="Genomic_DNA"/>
</dbReference>
<proteinExistence type="inferred from homology"/>
<keyword evidence="3" id="KW-1133">Transmembrane helix</keyword>
<dbReference type="Proteomes" id="UP000301475">
    <property type="component" value="Chromosome"/>
</dbReference>
<keyword evidence="5" id="KW-1185">Reference proteome</keyword>
<keyword evidence="3" id="KW-0812">Transmembrane</keyword>
<reference evidence="4 5" key="1">
    <citation type="submission" date="2019-04" db="EMBL/GenBank/DDBJ databases">
        <authorList>
            <person name="Embree M."/>
            <person name="Gaffney J.R."/>
        </authorList>
    </citation>
    <scope>NUCLEOTIDE SEQUENCE [LARGE SCALE GENOMIC DNA]</scope>
    <source>
        <strain evidence="4 5">JE7A12</strain>
    </source>
</reference>
<evidence type="ECO:0000256" key="1">
    <source>
        <dbReference type="ARBA" id="ARBA00005278"/>
    </source>
</evidence>
<protein>
    <submittedName>
        <fullName evidence="4">Spore germination protein</fullName>
    </submittedName>
</protein>
<evidence type="ECO:0000256" key="2">
    <source>
        <dbReference type="ARBA" id="ARBA00023136"/>
    </source>
</evidence>
<dbReference type="RefSeq" id="WP_138156449.1">
    <property type="nucleotide sequence ID" value="NZ_CP039381.1"/>
</dbReference>
<evidence type="ECO:0000313" key="5">
    <source>
        <dbReference type="Proteomes" id="UP000301475"/>
    </source>
</evidence>
<dbReference type="GO" id="GO:0016020">
    <property type="term" value="C:membrane"/>
    <property type="evidence" value="ECO:0007669"/>
    <property type="project" value="InterPro"/>
</dbReference>
<organism evidence="4 5">
    <name type="scientific">Ruminococcus bovis</name>
    <dbReference type="NCBI Taxonomy" id="2564099"/>
    <lineage>
        <taxon>Bacteria</taxon>
        <taxon>Bacillati</taxon>
        <taxon>Bacillota</taxon>
        <taxon>Clostridia</taxon>
        <taxon>Eubacteriales</taxon>
        <taxon>Oscillospiraceae</taxon>
        <taxon>Ruminococcus</taxon>
    </lineage>
</organism>
<dbReference type="PANTHER" id="PTHR22550">
    <property type="entry name" value="SPORE GERMINATION PROTEIN"/>
    <property type="match status" value="1"/>
</dbReference>
<dbReference type="Pfam" id="PF03323">
    <property type="entry name" value="GerA"/>
    <property type="match status" value="1"/>
</dbReference>
<dbReference type="InterPro" id="IPR004995">
    <property type="entry name" value="Spore_Ger"/>
</dbReference>
<evidence type="ECO:0000256" key="3">
    <source>
        <dbReference type="SAM" id="Phobius"/>
    </source>
</evidence>
<sequence length="463" mass="52532">MFNTNIENNITVLDKLTRANENFDIIKRVIRINKRKSVLYFIDGLLKEAIMEKMMEFFYGITDDDFFTNTETFVENCVPYIEVDKSKNTNAVVTALLSGIAILTVDGLDEIILIDARSYPQRETAEPKNDKVLRGSMDAFTEIFVQNCVLIRRRIRDKNLTIKALQAGEKSKTDIALIYMDNKVDKNLLNNIEQRIKNITTEELSMTQQGFVEALIKSKWINPFPKVKYSERPDTTSANILKGNIAIIVDNSPSSIIIPTSIFDLMEEADDYYFPPVTGTYLKISRYVVSLLSIFITPLWLLANRYPDFVPTFFQFTIVSEPQKIPIFWQLILIEIAIDGLRLASINTPEMLSTTLGIIGGIALSEFAIDAGFASTETILYMAFVTIANYSQPSQELSYAIKFLRILLLIATELFSIFGLIGGVVLIIILLYSNKTLSGKSYLYPLIPFNGKALLKKFVRIRK</sequence>
<accession>A0A4P8XU52</accession>
<dbReference type="KEGG" id="ruj:E5Z56_02940"/>
<feature type="transmembrane region" description="Helical" evidence="3">
    <location>
        <begin position="404"/>
        <end position="432"/>
    </location>
</feature>
<keyword evidence="2 3" id="KW-0472">Membrane</keyword>
<dbReference type="PIRSF" id="PIRSF005690">
    <property type="entry name" value="GerBA"/>
    <property type="match status" value="1"/>
</dbReference>
<dbReference type="InterPro" id="IPR050768">
    <property type="entry name" value="UPF0353/GerABKA_families"/>
</dbReference>
<gene>
    <name evidence="4" type="ORF">E5Z56_02940</name>
</gene>
<dbReference type="OrthoDB" id="9772630at2"/>
<dbReference type="GO" id="GO:0009847">
    <property type="term" value="P:spore germination"/>
    <property type="evidence" value="ECO:0007669"/>
    <property type="project" value="InterPro"/>
</dbReference>
<name>A0A4P8XU52_9FIRM</name>
<comment type="similarity">
    <text evidence="1">Belongs to the GerABKA family.</text>
</comment>
<dbReference type="AlphaFoldDB" id="A0A4P8XU52"/>